<dbReference type="InterPro" id="IPR049368">
    <property type="entry name" value="FkbO_Hyg5-like_N"/>
</dbReference>
<dbReference type="Gene3D" id="3.30.1330.40">
    <property type="entry name" value="RutC-like"/>
    <property type="match status" value="1"/>
</dbReference>
<accession>A0ABT7XLB4</accession>
<reference evidence="2" key="1">
    <citation type="submission" date="2023-06" db="EMBL/GenBank/DDBJ databases">
        <authorList>
            <person name="Zhang S."/>
        </authorList>
    </citation>
    <scope>NUCLEOTIDE SEQUENCE</scope>
    <source>
        <strain evidence="2">SG2303</strain>
    </source>
</reference>
<evidence type="ECO:0000259" key="1">
    <source>
        <dbReference type="Pfam" id="PF21168"/>
    </source>
</evidence>
<keyword evidence="3" id="KW-1185">Reference proteome</keyword>
<evidence type="ECO:0000313" key="2">
    <source>
        <dbReference type="EMBL" id="MDN0074379.1"/>
    </source>
</evidence>
<sequence>MPTEPTSLELVWTARPASMPAAVCGGLCYGSAGGADLAEVAMARLGVADSDAPLFSVFTSQQSVDSTQSGTLRVWRRPDCLFAALSVDENDYRTWASPLREASRVAYRTLFELLAREGYDAPWRFWNYMADIHGDEDGLERYRQFNVGRQQAFDDAGLKVGASAPAACALGSQRGPLVVAVLAGREPALAIENPRQVSAYNYPSAYGPRAPAFARASISTLAGRPQLWLSGTASIVGHRTLHLGDVAEQTRETLRNIRALLDEARDRVPGADFSLADLHYTVYVRHPEHQPQVAALLAAEVGAAVNAVYLQADVCRADLLVEIEASAGHPLCRAH</sequence>
<dbReference type="RefSeq" id="WP_289828945.1">
    <property type="nucleotide sequence ID" value="NZ_JAUEDK010000007.1"/>
</dbReference>
<dbReference type="CDD" id="cd06153">
    <property type="entry name" value="YjgF_YER057c_UK114_like_5"/>
    <property type="match status" value="1"/>
</dbReference>
<feature type="domain" description="Chorismatase FkbO/Hyg5-like N-terminal" evidence="1">
    <location>
        <begin position="57"/>
        <end position="183"/>
    </location>
</feature>
<dbReference type="SUPFAM" id="SSF55298">
    <property type="entry name" value="YjgF-like"/>
    <property type="match status" value="1"/>
</dbReference>
<proteinExistence type="predicted"/>
<protein>
    <recommendedName>
        <fullName evidence="1">Chorismatase FkbO/Hyg5-like N-terminal domain-containing protein</fullName>
    </recommendedName>
</protein>
<gene>
    <name evidence="2" type="ORF">QU481_05660</name>
</gene>
<name>A0ABT7XLB4_9NEIS</name>
<organism evidence="2 3">
    <name type="scientific">Crenobacter oryzisoli</name>
    <dbReference type="NCBI Taxonomy" id="3056844"/>
    <lineage>
        <taxon>Bacteria</taxon>
        <taxon>Pseudomonadati</taxon>
        <taxon>Pseudomonadota</taxon>
        <taxon>Betaproteobacteria</taxon>
        <taxon>Neisseriales</taxon>
        <taxon>Neisseriaceae</taxon>
        <taxon>Crenobacter</taxon>
    </lineage>
</organism>
<dbReference type="Proteomes" id="UP001168540">
    <property type="component" value="Unassembled WGS sequence"/>
</dbReference>
<comment type="caution">
    <text evidence="2">The sequence shown here is derived from an EMBL/GenBank/DDBJ whole genome shotgun (WGS) entry which is preliminary data.</text>
</comment>
<evidence type="ECO:0000313" key="3">
    <source>
        <dbReference type="Proteomes" id="UP001168540"/>
    </source>
</evidence>
<dbReference type="EMBL" id="JAUEDK010000007">
    <property type="protein sequence ID" value="MDN0074379.1"/>
    <property type="molecule type" value="Genomic_DNA"/>
</dbReference>
<dbReference type="InterPro" id="IPR035959">
    <property type="entry name" value="RutC-like_sf"/>
</dbReference>
<dbReference type="Pfam" id="PF21168">
    <property type="entry name" value="FkbO_Hyg5-like_N"/>
    <property type="match status" value="1"/>
</dbReference>